<dbReference type="InterPro" id="IPR053716">
    <property type="entry name" value="Flag_assembly_chemotaxis_eff"/>
</dbReference>
<dbReference type="PIRSF" id="PIRSF019404">
    <property type="entry name" value="FliJ"/>
    <property type="match status" value="1"/>
</dbReference>
<sequence>MKSSKKLKPIASLAKQNERGAARDHGNVLRVLQQQENQLNELISYRDEYINTFNSAGANGISVIQYQDYSLFLRRLDDAIKQQRQLVTNGRADCDQSKSKWLEKRSRSKIVNKVVEKRQLNETRQQEKREQRESESQPGVSVRKY</sequence>
<dbReference type="PRINTS" id="PR01004">
    <property type="entry name" value="FLGFLIJ"/>
</dbReference>
<dbReference type="NCBIfam" id="TIGR02473">
    <property type="entry name" value="flagell_FliJ"/>
    <property type="match status" value="1"/>
</dbReference>
<dbReference type="GO" id="GO:0009288">
    <property type="term" value="C:bacterial-type flagellum"/>
    <property type="evidence" value="ECO:0007669"/>
    <property type="project" value="InterPro"/>
</dbReference>
<dbReference type="PANTHER" id="PTHR38786">
    <property type="entry name" value="FLAGELLAR FLIJ PROTEIN"/>
    <property type="match status" value="1"/>
</dbReference>
<evidence type="ECO:0000256" key="4">
    <source>
        <dbReference type="ARBA" id="ARBA00022500"/>
    </source>
</evidence>
<dbReference type="PANTHER" id="PTHR38786:SF1">
    <property type="entry name" value="FLAGELLAR FLIJ PROTEIN"/>
    <property type="match status" value="1"/>
</dbReference>
<dbReference type="InterPro" id="IPR018006">
    <property type="entry name" value="Flag_FliJ_proteobac"/>
</dbReference>
<reference evidence="10" key="1">
    <citation type="submission" date="2018-06" db="EMBL/GenBank/DDBJ databases">
        <authorList>
            <person name="Zhirakovskaya E."/>
        </authorList>
    </citation>
    <scope>NUCLEOTIDE SEQUENCE</scope>
</reference>
<organism evidence="10">
    <name type="scientific">hydrothermal vent metagenome</name>
    <dbReference type="NCBI Taxonomy" id="652676"/>
    <lineage>
        <taxon>unclassified sequences</taxon>
        <taxon>metagenomes</taxon>
        <taxon>ecological metagenomes</taxon>
    </lineage>
</organism>
<gene>
    <name evidence="10" type="ORF">MNBD_GAMMA05-688</name>
</gene>
<dbReference type="InterPro" id="IPR052570">
    <property type="entry name" value="FliJ"/>
</dbReference>
<keyword evidence="5" id="KW-1005">Bacterial flagellum biogenesis</keyword>
<evidence type="ECO:0000256" key="2">
    <source>
        <dbReference type="ARBA" id="ARBA00022448"/>
    </source>
</evidence>
<feature type="region of interest" description="Disordered" evidence="9">
    <location>
        <begin position="113"/>
        <end position="145"/>
    </location>
</feature>
<dbReference type="Pfam" id="PF02050">
    <property type="entry name" value="FliJ"/>
    <property type="match status" value="1"/>
</dbReference>
<keyword evidence="7" id="KW-0472">Membrane</keyword>
<dbReference type="GO" id="GO:0071973">
    <property type="term" value="P:bacterial-type flagellum-dependent cell motility"/>
    <property type="evidence" value="ECO:0007669"/>
    <property type="project" value="InterPro"/>
</dbReference>
<evidence type="ECO:0008006" key="11">
    <source>
        <dbReference type="Google" id="ProtNLM"/>
    </source>
</evidence>
<evidence type="ECO:0000256" key="1">
    <source>
        <dbReference type="ARBA" id="ARBA00004413"/>
    </source>
</evidence>
<dbReference type="GO" id="GO:0005886">
    <property type="term" value="C:plasma membrane"/>
    <property type="evidence" value="ECO:0007669"/>
    <property type="project" value="UniProtKB-SubCell"/>
</dbReference>
<dbReference type="GO" id="GO:0006935">
    <property type="term" value="P:chemotaxis"/>
    <property type="evidence" value="ECO:0007669"/>
    <property type="project" value="UniProtKB-KW"/>
</dbReference>
<evidence type="ECO:0000256" key="6">
    <source>
        <dbReference type="ARBA" id="ARBA00022927"/>
    </source>
</evidence>
<keyword evidence="8" id="KW-1006">Bacterial flagellum protein export</keyword>
<feature type="compositionally biased region" description="Basic and acidic residues" evidence="9">
    <location>
        <begin position="114"/>
        <end position="135"/>
    </location>
</feature>
<keyword evidence="6" id="KW-0653">Protein transport</keyword>
<dbReference type="GO" id="GO:0044781">
    <property type="term" value="P:bacterial-type flagellum organization"/>
    <property type="evidence" value="ECO:0007669"/>
    <property type="project" value="UniProtKB-KW"/>
</dbReference>
<dbReference type="Gene3D" id="1.10.287.1700">
    <property type="match status" value="1"/>
</dbReference>
<protein>
    <recommendedName>
        <fullName evidence="11">Flagellar FliJ protein</fullName>
    </recommendedName>
</protein>
<dbReference type="GO" id="GO:0003774">
    <property type="term" value="F:cytoskeletal motor activity"/>
    <property type="evidence" value="ECO:0007669"/>
    <property type="project" value="InterPro"/>
</dbReference>
<evidence type="ECO:0000313" key="10">
    <source>
        <dbReference type="EMBL" id="VAW52175.1"/>
    </source>
</evidence>
<keyword evidence="3" id="KW-1003">Cell membrane</keyword>
<evidence type="ECO:0000256" key="9">
    <source>
        <dbReference type="SAM" id="MobiDB-lite"/>
    </source>
</evidence>
<evidence type="ECO:0000256" key="3">
    <source>
        <dbReference type="ARBA" id="ARBA00022475"/>
    </source>
</evidence>
<evidence type="ECO:0000256" key="5">
    <source>
        <dbReference type="ARBA" id="ARBA00022795"/>
    </source>
</evidence>
<comment type="subcellular location">
    <subcellularLocation>
        <location evidence="1">Cell membrane</location>
        <topology evidence="1">Peripheral membrane protein</topology>
        <orientation evidence="1">Cytoplasmic side</orientation>
    </subcellularLocation>
</comment>
<feature type="region of interest" description="Disordered" evidence="9">
    <location>
        <begin position="1"/>
        <end position="21"/>
    </location>
</feature>
<name>A0A3B0W8C1_9ZZZZ</name>
<evidence type="ECO:0000256" key="7">
    <source>
        <dbReference type="ARBA" id="ARBA00023136"/>
    </source>
</evidence>
<dbReference type="EMBL" id="UOFE01000024">
    <property type="protein sequence ID" value="VAW52175.1"/>
    <property type="molecule type" value="Genomic_DNA"/>
</dbReference>
<keyword evidence="2" id="KW-0813">Transport</keyword>
<dbReference type="AlphaFoldDB" id="A0A3B0W8C1"/>
<keyword evidence="4" id="KW-0145">Chemotaxis</keyword>
<dbReference type="GO" id="GO:0015031">
    <property type="term" value="P:protein transport"/>
    <property type="evidence" value="ECO:0007669"/>
    <property type="project" value="UniProtKB-KW"/>
</dbReference>
<dbReference type="InterPro" id="IPR012823">
    <property type="entry name" value="Flagell_FliJ"/>
</dbReference>
<evidence type="ECO:0000256" key="8">
    <source>
        <dbReference type="ARBA" id="ARBA00023225"/>
    </source>
</evidence>
<proteinExistence type="predicted"/>
<accession>A0A3B0W8C1</accession>